<evidence type="ECO:0000259" key="1">
    <source>
        <dbReference type="Pfam" id="PF01610"/>
    </source>
</evidence>
<organism evidence="2 3">
    <name type="scientific">Thomasclavelia cocleata</name>
    <dbReference type="NCBI Taxonomy" id="69824"/>
    <lineage>
        <taxon>Bacteria</taxon>
        <taxon>Bacillati</taxon>
        <taxon>Bacillota</taxon>
        <taxon>Erysipelotrichia</taxon>
        <taxon>Erysipelotrichales</taxon>
        <taxon>Coprobacillaceae</taxon>
        <taxon>Thomasclavelia</taxon>
    </lineage>
</organism>
<accession>A0A829Z9Y0</accession>
<dbReference type="NCBIfam" id="NF033550">
    <property type="entry name" value="transpos_ISL3"/>
    <property type="match status" value="1"/>
</dbReference>
<dbReference type="InterPro" id="IPR047951">
    <property type="entry name" value="Transpos_ISL3"/>
</dbReference>
<dbReference type="AlphaFoldDB" id="A0A829Z9Y0"/>
<protein>
    <recommendedName>
        <fullName evidence="1">Transposase IS204/IS1001/IS1096/IS1165 DDE domain-containing protein</fullName>
    </recommendedName>
</protein>
<gene>
    <name evidence="2" type="ORF">IMSAGC017_00790</name>
</gene>
<dbReference type="InterPro" id="IPR002560">
    <property type="entry name" value="Transposase_DDE"/>
</dbReference>
<dbReference type="PANTHER" id="PTHR33498:SF1">
    <property type="entry name" value="TRANSPOSASE FOR INSERTION SEQUENCE ELEMENT IS1557"/>
    <property type="match status" value="1"/>
</dbReference>
<dbReference type="RefSeq" id="WP_172472204.1">
    <property type="nucleotide sequence ID" value="NZ_BLMI01000081.1"/>
</dbReference>
<reference evidence="2 3" key="1">
    <citation type="journal article" date="2020" name="Microbiome">
        <title>Single-cell genomics of uncultured bacteria reveals dietary fiber responders in the mouse gut microbiota.</title>
        <authorList>
            <person name="Chijiiwa R."/>
            <person name="Hosokawa M."/>
            <person name="Kogawa M."/>
            <person name="Nishikawa Y."/>
            <person name="Ide K."/>
            <person name="Sakanashi C."/>
            <person name="Takahashi K."/>
            <person name="Takeyama H."/>
        </authorList>
    </citation>
    <scope>NUCLEOTIDE SEQUENCE [LARGE SCALE GENOMIC DNA]</scope>
    <source>
        <strain evidence="2">IMSAGC_017</strain>
    </source>
</reference>
<comment type="caution">
    <text evidence="2">The sequence shown here is derived from an EMBL/GenBank/DDBJ whole genome shotgun (WGS) entry which is preliminary data.</text>
</comment>
<name>A0A829Z9Y0_9FIRM</name>
<dbReference type="Proteomes" id="UP000490821">
    <property type="component" value="Unassembled WGS sequence"/>
</dbReference>
<sequence length="468" mass="56526">MINDIMNFLNIEDKDMIITKILTDGNIKEVHLEKSLKAEYCPACSSRMYSKGKYIRKINHPILQDGYQLILIVTQRKWRCTNPQCNLYFNDQFNFISKYKQSSNITPYMILNEMKNIHVTTADVARKYNISDTSVHYIFLQFLDIRRLPLPEILSVDEVFLDIDYKHRYALILMDFNTLDIVDILPNRWEETTNAYFLSIPLDERKKVKFLICDMYNPYINYTKRYFPNSIAIIDSFHVVSWILTKINSYINDIKKRFQIRDRKLYEEFCKKNNRPIDFKNTPVSKEVYLLNNFRWLLLQNVENIDYQDRPRYNHKLKAYLNTYDYEKMFFQLDDNLMNIRRLKEKYIEFNKTKEKDLNKVAVLLNDLIFLYSHSSLIMFREFSELLKKHKQEIINSFIYIIDNYGNERRLSNGPMEGYNRTPKDFKRNSRGLDNFEYARSRLIWANRKNESILSTPKSKKEVYKFKK</sequence>
<dbReference type="EMBL" id="BLMI01000081">
    <property type="protein sequence ID" value="GFI40755.1"/>
    <property type="molecule type" value="Genomic_DNA"/>
</dbReference>
<evidence type="ECO:0000313" key="2">
    <source>
        <dbReference type="EMBL" id="GFI40755.1"/>
    </source>
</evidence>
<evidence type="ECO:0000313" key="3">
    <source>
        <dbReference type="Proteomes" id="UP000490821"/>
    </source>
</evidence>
<dbReference type="PANTHER" id="PTHR33498">
    <property type="entry name" value="TRANSPOSASE FOR INSERTION SEQUENCE ELEMENT IS1557"/>
    <property type="match status" value="1"/>
</dbReference>
<feature type="domain" description="Transposase IS204/IS1001/IS1096/IS1165 DDE" evidence="1">
    <location>
        <begin position="154"/>
        <end position="442"/>
    </location>
</feature>
<dbReference type="Pfam" id="PF01610">
    <property type="entry name" value="DDE_Tnp_ISL3"/>
    <property type="match status" value="1"/>
</dbReference>
<proteinExistence type="predicted"/>